<dbReference type="Proteomes" id="UP001642484">
    <property type="component" value="Unassembled WGS sequence"/>
</dbReference>
<comment type="caution">
    <text evidence="1">The sequence shown here is derived from an EMBL/GenBank/DDBJ whole genome shotgun (WGS) entry which is preliminary data.</text>
</comment>
<proteinExistence type="predicted"/>
<evidence type="ECO:0000313" key="2">
    <source>
        <dbReference type="Proteomes" id="UP001642484"/>
    </source>
</evidence>
<protein>
    <recommendedName>
        <fullName evidence="3">Secreted protein</fullName>
    </recommendedName>
</protein>
<evidence type="ECO:0008006" key="3">
    <source>
        <dbReference type="Google" id="ProtNLM"/>
    </source>
</evidence>
<name>A0ABP0PQW7_9DINO</name>
<evidence type="ECO:0000313" key="1">
    <source>
        <dbReference type="EMBL" id="CAK9077642.1"/>
    </source>
</evidence>
<keyword evidence="2" id="KW-1185">Reference proteome</keyword>
<reference evidence="1 2" key="1">
    <citation type="submission" date="2024-02" db="EMBL/GenBank/DDBJ databases">
        <authorList>
            <person name="Chen Y."/>
            <person name="Shah S."/>
            <person name="Dougan E. K."/>
            <person name="Thang M."/>
            <person name="Chan C."/>
        </authorList>
    </citation>
    <scope>NUCLEOTIDE SEQUENCE [LARGE SCALE GENOMIC DNA]</scope>
</reference>
<accession>A0ABP0PQW7</accession>
<organism evidence="1 2">
    <name type="scientific">Durusdinium trenchii</name>
    <dbReference type="NCBI Taxonomy" id="1381693"/>
    <lineage>
        <taxon>Eukaryota</taxon>
        <taxon>Sar</taxon>
        <taxon>Alveolata</taxon>
        <taxon>Dinophyceae</taxon>
        <taxon>Suessiales</taxon>
        <taxon>Symbiodiniaceae</taxon>
        <taxon>Durusdinium</taxon>
    </lineage>
</organism>
<sequence length="101" mass="11164">MQLVCSHLGEEILAMIFLPILQQLHSFARGSVKQRSCRVEVCRAVCATFGLANQRQRNPKLMGKALRAYMGPPLWNHGDAEALAPPSCHEYATCSSKLPGR</sequence>
<gene>
    <name evidence="1" type="ORF">CCMP2556_LOCUS38266</name>
</gene>
<dbReference type="EMBL" id="CAXAMN010023439">
    <property type="protein sequence ID" value="CAK9077642.1"/>
    <property type="molecule type" value="Genomic_DNA"/>
</dbReference>